<evidence type="ECO:0000313" key="2">
    <source>
        <dbReference type="EMBL" id="KAF6743713.1"/>
    </source>
</evidence>
<dbReference type="AlphaFoldDB" id="A0A8H6HB38"/>
<accession>A0A8H6HB38</accession>
<keyword evidence="3" id="KW-1185">Reference proteome</keyword>
<proteinExistence type="predicted"/>
<reference evidence="2 3" key="1">
    <citation type="submission" date="2020-07" db="EMBL/GenBank/DDBJ databases">
        <title>Comparative genomics of pyrophilous fungi reveals a link between fire events and developmental genes.</title>
        <authorList>
            <consortium name="DOE Joint Genome Institute"/>
            <person name="Steindorff A.S."/>
            <person name="Carver A."/>
            <person name="Calhoun S."/>
            <person name="Stillman K."/>
            <person name="Liu H."/>
            <person name="Lipzen A."/>
            <person name="Pangilinan J."/>
            <person name="Labutti K."/>
            <person name="Bruns T.D."/>
            <person name="Grigoriev I.V."/>
        </authorList>
    </citation>
    <scope>NUCLEOTIDE SEQUENCE [LARGE SCALE GENOMIC DNA]</scope>
    <source>
        <strain evidence="2 3">CBS 144469</strain>
    </source>
</reference>
<dbReference type="Proteomes" id="UP000521943">
    <property type="component" value="Unassembled WGS sequence"/>
</dbReference>
<gene>
    <name evidence="2" type="ORF">DFP72DRAFT_1177722</name>
</gene>
<evidence type="ECO:0000313" key="3">
    <source>
        <dbReference type="Proteomes" id="UP000521943"/>
    </source>
</evidence>
<evidence type="ECO:0000256" key="1">
    <source>
        <dbReference type="SAM" id="MobiDB-lite"/>
    </source>
</evidence>
<comment type="caution">
    <text evidence="2">The sequence shown here is derived from an EMBL/GenBank/DDBJ whole genome shotgun (WGS) entry which is preliminary data.</text>
</comment>
<feature type="compositionally biased region" description="Low complexity" evidence="1">
    <location>
        <begin position="1"/>
        <end position="20"/>
    </location>
</feature>
<name>A0A8H6HB38_9AGAR</name>
<organism evidence="2 3">
    <name type="scientific">Ephemerocybe angulata</name>
    <dbReference type="NCBI Taxonomy" id="980116"/>
    <lineage>
        <taxon>Eukaryota</taxon>
        <taxon>Fungi</taxon>
        <taxon>Dikarya</taxon>
        <taxon>Basidiomycota</taxon>
        <taxon>Agaricomycotina</taxon>
        <taxon>Agaricomycetes</taxon>
        <taxon>Agaricomycetidae</taxon>
        <taxon>Agaricales</taxon>
        <taxon>Agaricineae</taxon>
        <taxon>Psathyrellaceae</taxon>
        <taxon>Ephemerocybe</taxon>
    </lineage>
</organism>
<feature type="region of interest" description="Disordered" evidence="1">
    <location>
        <begin position="1"/>
        <end position="32"/>
    </location>
</feature>
<sequence>MARCASTAYTSSSLTSHSASPTPPGSCRALKRPTPTWVPRLQLYHLPTRESLSFGLGSTRTPLESPVVGSFPTSLITGSSIGRGIGTQVHRRVSRAGLGVLNPFRVCARRAHPLSQPLRRQRFLRLQ</sequence>
<dbReference type="EMBL" id="JACGCI010000138">
    <property type="protein sequence ID" value="KAF6743713.1"/>
    <property type="molecule type" value="Genomic_DNA"/>
</dbReference>
<protein>
    <submittedName>
        <fullName evidence="2">Uncharacterized protein</fullName>
    </submittedName>
</protein>